<dbReference type="KEGG" id="fcy:FRACYDRAFT_265859"/>
<keyword evidence="1" id="KW-0175">Coiled coil</keyword>
<feature type="coiled-coil region" evidence="1">
    <location>
        <begin position="101"/>
        <end position="374"/>
    </location>
</feature>
<evidence type="ECO:0000313" key="2">
    <source>
        <dbReference type="EMBL" id="OEU06481.1"/>
    </source>
</evidence>
<name>A0A1E7EKL7_9STRA</name>
<dbReference type="AlphaFoldDB" id="A0A1E7EKL7"/>
<dbReference type="EMBL" id="KV784408">
    <property type="protein sequence ID" value="OEU06481.1"/>
    <property type="molecule type" value="Genomic_DNA"/>
</dbReference>
<dbReference type="Proteomes" id="UP000095751">
    <property type="component" value="Unassembled WGS sequence"/>
</dbReference>
<evidence type="ECO:0000313" key="3">
    <source>
        <dbReference type="Proteomes" id="UP000095751"/>
    </source>
</evidence>
<evidence type="ECO:0000256" key="1">
    <source>
        <dbReference type="SAM" id="Coils"/>
    </source>
</evidence>
<keyword evidence="3" id="KW-1185">Reference proteome</keyword>
<proteinExistence type="predicted"/>
<gene>
    <name evidence="2" type="ORF">FRACYDRAFT_265859</name>
</gene>
<dbReference type="OrthoDB" id="54334at2759"/>
<accession>A0A1E7EKL7</accession>
<dbReference type="InParanoid" id="A0A1E7EKL7"/>
<organism evidence="2 3">
    <name type="scientific">Fragilariopsis cylindrus CCMP1102</name>
    <dbReference type="NCBI Taxonomy" id="635003"/>
    <lineage>
        <taxon>Eukaryota</taxon>
        <taxon>Sar</taxon>
        <taxon>Stramenopiles</taxon>
        <taxon>Ochrophyta</taxon>
        <taxon>Bacillariophyta</taxon>
        <taxon>Bacillariophyceae</taxon>
        <taxon>Bacillariophycidae</taxon>
        <taxon>Bacillariales</taxon>
        <taxon>Bacillariaceae</taxon>
        <taxon>Fragilariopsis</taxon>
    </lineage>
</organism>
<protein>
    <submittedName>
        <fullName evidence="2">Uncharacterized protein</fullName>
    </submittedName>
</protein>
<sequence length="448" mass="52378">MEDDDYSCSPFELHAKADEWMDITPKEELFRAEINRLKEAFEKCSTQLDSSRLENDLLKDREKALEDETQTLQISLEDSNYAFEKSRNEYQTYEKSTKEFISNLKIQIIEFQAEVKNSNESNCSLQEELSNERNENGMIISKLKIETKRLERELKTAKADGETHRETAVKFAEDLRTTRNVERDLRHELDAAQKRITTDERCLIEAKKTTGTIATLAEDLKIQKQGLERSLAQAHREGMSSESQARESSQEVIVLRERLEELERFHGDRASKLESELNERLQDIEGSSRSVEMLQIELKDSEQQIARLSSECNELRNHLSLMEKGRHNLLEQKSELEESFEEIHDDLEIAQVRLHEAEALLENTVLERNTLRTQRDAYLQSSEREEDLKCRMYEQRRAFECRLHDIHSILGLKFTTAVQSEVREIRKNAVEQMPKSFRVPLLHTVKTV</sequence>
<reference evidence="2 3" key="1">
    <citation type="submission" date="2016-09" db="EMBL/GenBank/DDBJ databases">
        <title>Extensive genetic diversity and differential bi-allelic expression allows diatom success in the polar Southern Ocean.</title>
        <authorList>
            <consortium name="DOE Joint Genome Institute"/>
            <person name="Mock T."/>
            <person name="Otillar R.P."/>
            <person name="Strauss J."/>
            <person name="Dupont C."/>
            <person name="Frickenhaus S."/>
            <person name="Maumus F."/>
            <person name="Mcmullan M."/>
            <person name="Sanges R."/>
            <person name="Schmutz J."/>
            <person name="Toseland A."/>
            <person name="Valas R."/>
            <person name="Veluchamy A."/>
            <person name="Ward B.J."/>
            <person name="Allen A."/>
            <person name="Barry K."/>
            <person name="Falciatore A."/>
            <person name="Ferrante M."/>
            <person name="Fortunato A.E."/>
            <person name="Gloeckner G."/>
            <person name="Gruber A."/>
            <person name="Hipkin R."/>
            <person name="Janech M."/>
            <person name="Kroth P."/>
            <person name="Leese F."/>
            <person name="Lindquist E."/>
            <person name="Lyon B.R."/>
            <person name="Martin J."/>
            <person name="Mayer C."/>
            <person name="Parker M."/>
            <person name="Quesneville H."/>
            <person name="Raymond J."/>
            <person name="Uhlig C."/>
            <person name="Valentin K.U."/>
            <person name="Worden A.Z."/>
            <person name="Armbrust E.V."/>
            <person name="Bowler C."/>
            <person name="Green B."/>
            <person name="Moulton V."/>
            <person name="Van Oosterhout C."/>
            <person name="Grigoriev I."/>
        </authorList>
    </citation>
    <scope>NUCLEOTIDE SEQUENCE [LARGE SCALE GENOMIC DNA]</scope>
    <source>
        <strain evidence="2 3">CCMP1102</strain>
    </source>
</reference>